<evidence type="ECO:0000256" key="1">
    <source>
        <dbReference type="SAM" id="Phobius"/>
    </source>
</evidence>
<dbReference type="Proteomes" id="UP000536640">
    <property type="component" value="Unassembled WGS sequence"/>
</dbReference>
<sequence length="160" mass="17973">MLTLKQYVTATIDLCLVLVAVGGLLFACTNQEADRQRESRDAVILQNVVLHAPLDTLVNLDESLWRITGEGLAIHIDPDLGLLVDIRYWSKNVDVMVANIKNTGYTLDYMNPVNQRLRLWVKTRVQLQQLVAIEGITAVSASTGKPKRELSLKAFDERKK</sequence>
<protein>
    <submittedName>
        <fullName evidence="2">Uncharacterized protein</fullName>
    </submittedName>
</protein>
<reference evidence="2 3" key="1">
    <citation type="submission" date="2020-08" db="EMBL/GenBank/DDBJ databases">
        <title>Genomic Encyclopedia of Type Strains, Phase IV (KMG-IV): sequencing the most valuable type-strain genomes for metagenomic binning, comparative biology and taxonomic classification.</title>
        <authorList>
            <person name="Goeker M."/>
        </authorList>
    </citation>
    <scope>NUCLEOTIDE SEQUENCE [LARGE SCALE GENOMIC DNA]</scope>
    <source>
        <strain evidence="2 3">DSM 25701</strain>
    </source>
</reference>
<evidence type="ECO:0000313" key="3">
    <source>
        <dbReference type="Proteomes" id="UP000536640"/>
    </source>
</evidence>
<keyword evidence="3" id="KW-1185">Reference proteome</keyword>
<organism evidence="2 3">
    <name type="scientific">Zhongshania antarctica</name>
    <dbReference type="NCBI Taxonomy" id="641702"/>
    <lineage>
        <taxon>Bacteria</taxon>
        <taxon>Pseudomonadati</taxon>
        <taxon>Pseudomonadota</taxon>
        <taxon>Gammaproteobacteria</taxon>
        <taxon>Cellvibrionales</taxon>
        <taxon>Spongiibacteraceae</taxon>
        <taxon>Zhongshania</taxon>
    </lineage>
</organism>
<keyword evidence="1" id="KW-0472">Membrane</keyword>
<dbReference type="AlphaFoldDB" id="A0A840QZK2"/>
<dbReference type="PROSITE" id="PS51257">
    <property type="entry name" value="PROKAR_LIPOPROTEIN"/>
    <property type="match status" value="1"/>
</dbReference>
<comment type="caution">
    <text evidence="2">The sequence shown here is derived from an EMBL/GenBank/DDBJ whole genome shotgun (WGS) entry which is preliminary data.</text>
</comment>
<keyword evidence="1" id="KW-0812">Transmembrane</keyword>
<gene>
    <name evidence="2" type="ORF">HNQ57_000005</name>
</gene>
<evidence type="ECO:0000313" key="2">
    <source>
        <dbReference type="EMBL" id="MBB5185746.1"/>
    </source>
</evidence>
<dbReference type="EMBL" id="JACHHW010000001">
    <property type="protein sequence ID" value="MBB5185746.1"/>
    <property type="molecule type" value="Genomic_DNA"/>
</dbReference>
<feature type="transmembrane region" description="Helical" evidence="1">
    <location>
        <begin position="6"/>
        <end position="27"/>
    </location>
</feature>
<dbReference type="RefSeq" id="WP_184460595.1">
    <property type="nucleotide sequence ID" value="NZ_JACHHW010000001.1"/>
</dbReference>
<name>A0A840QZK2_9GAMM</name>
<proteinExistence type="predicted"/>
<accession>A0A840QZK2</accession>
<keyword evidence="1" id="KW-1133">Transmembrane helix</keyword>